<protein>
    <submittedName>
        <fullName evidence="1">Uncharacterized protein</fullName>
    </submittedName>
</protein>
<proteinExistence type="predicted"/>
<dbReference type="EMBL" id="CADCTP010000287">
    <property type="protein sequence ID" value="CAA9274857.1"/>
    <property type="molecule type" value="Genomic_DNA"/>
</dbReference>
<dbReference type="AlphaFoldDB" id="A0A6J4JAS0"/>
<sequence>MTLDEPGLDLAEGFTRSGMPYEELWLRQIALGGSAGRLEVEAYVLGLLHADPYQHDLLAQALNECFLERDQDHPVRYSDSATAE</sequence>
<gene>
    <name evidence="1" type="ORF">AVDCRST_MAG41-3171</name>
</gene>
<name>A0A6J4JAS0_9ACTN</name>
<reference evidence="1" key="1">
    <citation type="submission" date="2020-02" db="EMBL/GenBank/DDBJ databases">
        <authorList>
            <person name="Meier V. D."/>
        </authorList>
    </citation>
    <scope>NUCLEOTIDE SEQUENCE</scope>
    <source>
        <strain evidence="1">AVDCRST_MAG41</strain>
    </source>
</reference>
<evidence type="ECO:0000313" key="1">
    <source>
        <dbReference type="EMBL" id="CAA9274857.1"/>
    </source>
</evidence>
<accession>A0A6J4JAS0</accession>
<organism evidence="1">
    <name type="scientific">uncultured Mycobacteriales bacterium</name>
    <dbReference type="NCBI Taxonomy" id="581187"/>
    <lineage>
        <taxon>Bacteria</taxon>
        <taxon>Bacillati</taxon>
        <taxon>Actinomycetota</taxon>
        <taxon>Actinomycetes</taxon>
        <taxon>Mycobacteriales</taxon>
        <taxon>environmental samples</taxon>
    </lineage>
</organism>